<keyword evidence="2" id="KW-1185">Reference proteome</keyword>
<sequence>MTIYKSTKKIHIPTDQNLTELLHTTARPDNKLRQQAQTTSSDNKLGQHVVFEDDLEGRTITLEQLRQKAGRLAYALNAHYKPVDQSRWAVILPNSATIAEVVHTILWLGGVFCPINHQLLSSEIAHALVVSRPAYIITYGKVIQKIEDAIIIARKTNPGYKPEIITAIHHDINFQHCSLEKDFPASNQLLVPHYADTRDRLASIHLSSGTTGLPKGVGLSQYNYLSNVYQLWNHDPERWNTEESVLSVTPFVHLANGTVPFFLGPWTGVRHIIMSSYEVEKLGKLVEERRPTTVQMLPTILQGVLRSQLTTRYDFSSVKRITGSHGGLKRDEEEQLFGRGKWQPLQMYGLTEAGPWVAVQRVSEHLKKGQMGQLVPGLEGRLITETGADAKNGTSGELWIRGPNVTKGYIDNPEANRNAFPAEGWFNTGDICAISEDGIVSLVGRTKELIKYNSFQVSPNELEVYLLQHPAVSDGAVGPTWDKAKDTEVPTAYVVLNKTFTAEVSTIQVLQDIQTKVDNQF</sequence>
<name>A0ACC3YYX5_COLTU</name>
<protein>
    <submittedName>
        <fullName evidence="1">4-coumarate-CoA ligase-like protein 3</fullName>
    </submittedName>
</protein>
<proteinExistence type="predicted"/>
<gene>
    <name evidence="1" type="ORF">CTRU02_206871</name>
</gene>
<dbReference type="Proteomes" id="UP000805649">
    <property type="component" value="Unassembled WGS sequence"/>
</dbReference>
<evidence type="ECO:0000313" key="1">
    <source>
        <dbReference type="EMBL" id="KAL0937140.1"/>
    </source>
</evidence>
<dbReference type="EMBL" id="VUJX02000004">
    <property type="protein sequence ID" value="KAL0937140.1"/>
    <property type="molecule type" value="Genomic_DNA"/>
</dbReference>
<reference evidence="1 2" key="1">
    <citation type="journal article" date="2020" name="Phytopathology">
        <title>Genome Sequence Resources of Colletotrichum truncatum, C. plurivorum, C. musicola, and C. sojae: Four Species Pathogenic to Soybean (Glycine max).</title>
        <authorList>
            <person name="Rogerio F."/>
            <person name="Boufleur T.R."/>
            <person name="Ciampi-Guillardi M."/>
            <person name="Sukno S.A."/>
            <person name="Thon M.R."/>
            <person name="Massola Junior N.S."/>
            <person name="Baroncelli R."/>
        </authorList>
    </citation>
    <scope>NUCLEOTIDE SEQUENCE [LARGE SCALE GENOMIC DNA]</scope>
    <source>
        <strain evidence="1 2">CMES1059</strain>
    </source>
</reference>
<accession>A0ACC3YYX5</accession>
<organism evidence="1 2">
    <name type="scientific">Colletotrichum truncatum</name>
    <name type="common">Anthracnose fungus</name>
    <name type="synonym">Colletotrichum capsici</name>
    <dbReference type="NCBI Taxonomy" id="5467"/>
    <lineage>
        <taxon>Eukaryota</taxon>
        <taxon>Fungi</taxon>
        <taxon>Dikarya</taxon>
        <taxon>Ascomycota</taxon>
        <taxon>Pezizomycotina</taxon>
        <taxon>Sordariomycetes</taxon>
        <taxon>Hypocreomycetidae</taxon>
        <taxon>Glomerellales</taxon>
        <taxon>Glomerellaceae</taxon>
        <taxon>Colletotrichum</taxon>
        <taxon>Colletotrichum truncatum species complex</taxon>
    </lineage>
</organism>
<comment type="caution">
    <text evidence="1">The sequence shown here is derived from an EMBL/GenBank/DDBJ whole genome shotgun (WGS) entry which is preliminary data.</text>
</comment>
<evidence type="ECO:0000313" key="2">
    <source>
        <dbReference type="Proteomes" id="UP000805649"/>
    </source>
</evidence>